<protein>
    <recommendedName>
        <fullName evidence="1">LPS-assembly protein LptD</fullName>
    </recommendedName>
</protein>
<keyword evidence="1" id="KW-0998">Cell outer membrane</keyword>
<dbReference type="InterPro" id="IPR007543">
    <property type="entry name" value="LptD_C"/>
</dbReference>
<evidence type="ECO:0000259" key="2">
    <source>
        <dbReference type="Pfam" id="PF04453"/>
    </source>
</evidence>
<dbReference type="Proteomes" id="UP000269689">
    <property type="component" value="Unassembled WGS sequence"/>
</dbReference>
<name>A0A3N4UVU8_9RHOB</name>
<dbReference type="GO" id="GO:0015920">
    <property type="term" value="P:lipopolysaccharide transport"/>
    <property type="evidence" value="ECO:0007669"/>
    <property type="project" value="InterPro"/>
</dbReference>
<dbReference type="HAMAP" id="MF_01411">
    <property type="entry name" value="LPS_assembly_LptD"/>
    <property type="match status" value="1"/>
</dbReference>
<dbReference type="PANTHER" id="PTHR30189:SF1">
    <property type="entry name" value="LPS-ASSEMBLY PROTEIN LPTD"/>
    <property type="match status" value="1"/>
</dbReference>
<dbReference type="InterPro" id="IPR050218">
    <property type="entry name" value="LptD"/>
</dbReference>
<comment type="subunit">
    <text evidence="1">Component of the lipopolysaccharide transport and assembly complex.</text>
</comment>
<comment type="caution">
    <text evidence="1">Lacks conserved residue(s) required for the propagation of feature annotation.</text>
</comment>
<dbReference type="GO" id="GO:0009279">
    <property type="term" value="C:cell outer membrane"/>
    <property type="evidence" value="ECO:0007669"/>
    <property type="project" value="UniProtKB-SubCell"/>
</dbReference>
<comment type="function">
    <text evidence="1">Involved in the assembly of lipopolysaccharide (LPS) at the surface of the outer membrane.</text>
</comment>
<dbReference type="Pfam" id="PF04453">
    <property type="entry name" value="LptD"/>
    <property type="match status" value="1"/>
</dbReference>
<comment type="caution">
    <text evidence="3">The sequence shown here is derived from an EMBL/GenBank/DDBJ whole genome shotgun (WGS) entry which is preliminary data.</text>
</comment>
<comment type="subcellular location">
    <subcellularLocation>
        <location evidence="1">Cell outer membrane</location>
    </subcellularLocation>
</comment>
<dbReference type="GO" id="GO:1990351">
    <property type="term" value="C:transporter complex"/>
    <property type="evidence" value="ECO:0007669"/>
    <property type="project" value="TreeGrafter"/>
</dbReference>
<feature type="domain" description="LptD C-terminal" evidence="2">
    <location>
        <begin position="306"/>
        <end position="668"/>
    </location>
</feature>
<accession>A0A3N4UVU8</accession>
<keyword evidence="1" id="KW-0732">Signal</keyword>
<proteinExistence type="inferred from homology"/>
<evidence type="ECO:0000313" key="3">
    <source>
        <dbReference type="EMBL" id="RPE71619.1"/>
    </source>
</evidence>
<gene>
    <name evidence="1" type="primary">lptD</name>
    <name evidence="3" type="ORF">EDD53_0743</name>
</gene>
<sequence length="741" mass="81014">MKVLKSLPKTSAKITAKQTGGPSKFALVAALAAGVWAGTPLDLHAQSARPTASSTQRTQEPQTAALLADQVDFNAGQLTASGNVQVLYGDTQMSATQIVYDRDTGGLSITGPIRLAQDGADFIVLASAAELDADLRNGILTSARLVIDQQFQLAAASMERVDGRYTSLNQTVSSACRICEGSPIPLWQIRAKQVLHDSEARQLYFTDAQFRLFDVPVFFLPRLRLPDPTLDRSVGFLIPRYRSSSTLGVGVQLPYFIPIGDNRDLTVAPFVTTKSRTLDLRYRQAFTRGELEVNGAVTSDDTGNGSRGYTFIDGTWDLSKDLTFGIDLRATSDISYLLDYDIYDRDRLFSRIWLDRFTQTSALDAQVQHIRTLRDSEIDIADTLPFLLGDISYEQQFYPDRFGGTAWIELSAAGYYRKATTDIDGTDVLRGSAQAGWKTSKILNNGLRLDGEASLTYDAYLIEQNSTYDTTVLRATPAGLLRLSYPLERRIASGAQQVLTPIAQLSWAKTYGGDVPNADSILTEFDAGNLFETAQFSGADRRGDGLRATLGLKFSHIGPKANFDVTLGKIFSQSDDAGYTPISGLSTKRSDFLIDVSSQVSDSVSLGARALLDADLSFTKFETRLDIARERYNLALMHSYVLASPVENRDTDLSELTLDTAIKLGTNWTAFADYRYDFEQNQAATAGIGLEYANECARVKLGADRRYTESNAVEPTTNFAITVSFGAFGTDATAAQSVCGF</sequence>
<keyword evidence="1" id="KW-0472">Membrane</keyword>
<organism evidence="3 4">
    <name type="scientific">Pacificibacter maritimus</name>
    <dbReference type="NCBI Taxonomy" id="762213"/>
    <lineage>
        <taxon>Bacteria</taxon>
        <taxon>Pseudomonadati</taxon>
        <taxon>Pseudomonadota</taxon>
        <taxon>Alphaproteobacteria</taxon>
        <taxon>Rhodobacterales</taxon>
        <taxon>Roseobacteraceae</taxon>
        <taxon>Pacificibacter</taxon>
    </lineage>
</organism>
<dbReference type="OrthoDB" id="9760225at2"/>
<dbReference type="EMBL" id="RKQK01000001">
    <property type="protein sequence ID" value="RPE71619.1"/>
    <property type="molecule type" value="Genomic_DNA"/>
</dbReference>
<dbReference type="InterPro" id="IPR020889">
    <property type="entry name" value="LipoPS_assembly_LptD"/>
</dbReference>
<comment type="similarity">
    <text evidence="1">Belongs to the LptD family.</text>
</comment>
<keyword evidence="4" id="KW-1185">Reference proteome</keyword>
<dbReference type="RefSeq" id="WP_123791822.1">
    <property type="nucleotide sequence ID" value="NZ_RKQK01000001.1"/>
</dbReference>
<dbReference type="PANTHER" id="PTHR30189">
    <property type="entry name" value="LPS-ASSEMBLY PROTEIN"/>
    <property type="match status" value="1"/>
</dbReference>
<evidence type="ECO:0000313" key="4">
    <source>
        <dbReference type="Proteomes" id="UP000269689"/>
    </source>
</evidence>
<reference evidence="3 4" key="1">
    <citation type="submission" date="2018-11" db="EMBL/GenBank/DDBJ databases">
        <title>Genomic Encyclopedia of Type Strains, Phase IV (KMG-IV): sequencing the most valuable type-strain genomes for metagenomic binning, comparative biology and taxonomic classification.</title>
        <authorList>
            <person name="Goeker M."/>
        </authorList>
    </citation>
    <scope>NUCLEOTIDE SEQUENCE [LARGE SCALE GENOMIC DNA]</scope>
    <source>
        <strain evidence="3 4">DSM 104731</strain>
    </source>
</reference>
<dbReference type="GO" id="GO:0043165">
    <property type="term" value="P:Gram-negative-bacterium-type cell outer membrane assembly"/>
    <property type="evidence" value="ECO:0007669"/>
    <property type="project" value="UniProtKB-UniRule"/>
</dbReference>
<evidence type="ECO:0000256" key="1">
    <source>
        <dbReference type="HAMAP-Rule" id="MF_01411"/>
    </source>
</evidence>
<dbReference type="AlphaFoldDB" id="A0A3N4UVU8"/>